<accession>A0ABQ1U365</accession>
<keyword evidence="4" id="KW-1185">Reference proteome</keyword>
<evidence type="ECO:0000259" key="1">
    <source>
        <dbReference type="Pfam" id="PF20335"/>
    </source>
</evidence>
<evidence type="ECO:0000259" key="2">
    <source>
        <dbReference type="Pfam" id="PF25134"/>
    </source>
</evidence>
<feature type="domain" description="DUF6630" evidence="1">
    <location>
        <begin position="226"/>
        <end position="363"/>
    </location>
</feature>
<protein>
    <recommendedName>
        <fullName evidence="5">DUF4303 domain-containing protein</fullName>
    </recommendedName>
</protein>
<dbReference type="Pfam" id="PF25134">
    <property type="entry name" value="DUF7821"/>
    <property type="match status" value="1"/>
</dbReference>
<evidence type="ECO:0008006" key="5">
    <source>
        <dbReference type="Google" id="ProtNLM"/>
    </source>
</evidence>
<evidence type="ECO:0000313" key="4">
    <source>
        <dbReference type="Proteomes" id="UP000655016"/>
    </source>
</evidence>
<gene>
    <name evidence="3" type="ORF">GCM10011518_17320</name>
</gene>
<dbReference type="InterPro" id="IPR046582">
    <property type="entry name" value="DUF6630"/>
</dbReference>
<comment type="caution">
    <text evidence="3">The sequence shown here is derived from an EMBL/GenBank/DDBJ whole genome shotgun (WGS) entry which is preliminary data.</text>
</comment>
<reference evidence="4" key="1">
    <citation type="journal article" date="2019" name="Int. J. Syst. Evol. Microbiol.">
        <title>The Global Catalogue of Microorganisms (GCM) 10K type strain sequencing project: providing services to taxonomists for standard genome sequencing and annotation.</title>
        <authorList>
            <consortium name="The Broad Institute Genomics Platform"/>
            <consortium name="The Broad Institute Genome Sequencing Center for Infectious Disease"/>
            <person name="Wu L."/>
            <person name="Ma J."/>
        </authorList>
    </citation>
    <scope>NUCLEOTIDE SEQUENCE [LARGE SCALE GENOMIC DNA]</scope>
    <source>
        <strain evidence="4">CGMCC 1.16060</strain>
    </source>
</reference>
<sequence length="366" mass="43038">MRHMKNFFSGLFSRNNDPKSIISFDIIDQIYSYLYNEGGNLELKVKGIKEHVSVNLFYFPGSLDHEESRSEIEKAGFSSSYEVLNELYKKMNIGTLSQEMIDQGFEYDFIHFQFYSEPTSDEKKMFNRTIKNFIIFFCCTDSIETNDFKILYSGTHFFDYIKGLLDSELLDFNNPKNESQAIGVKDFKLVLQGICQYLNIQIPDNIVLPSSENLITAEEVTLQTFEEFVNLVSRANIEEKELKKQSKLLFKNFNEDVTQYHSIVDGHFDFFESINCWNSDWKFDPEDAEYFISEMIGENLNFEYPQETYSHNLFPYIQSALEKLNLELMTYDTYGDNYLFFVVNKIDVVRILELSEIIKIKIDKLD</sequence>
<dbReference type="Pfam" id="PF20335">
    <property type="entry name" value="DUF6630"/>
    <property type="match status" value="1"/>
</dbReference>
<organism evidence="3 4">
    <name type="scientific">Flavobacterium limi</name>
    <dbReference type="NCBI Taxonomy" id="2045105"/>
    <lineage>
        <taxon>Bacteria</taxon>
        <taxon>Pseudomonadati</taxon>
        <taxon>Bacteroidota</taxon>
        <taxon>Flavobacteriia</taxon>
        <taxon>Flavobacteriales</taxon>
        <taxon>Flavobacteriaceae</taxon>
        <taxon>Flavobacterium</taxon>
    </lineage>
</organism>
<dbReference type="EMBL" id="BMKP01000003">
    <property type="protein sequence ID" value="GGF08629.1"/>
    <property type="molecule type" value="Genomic_DNA"/>
</dbReference>
<proteinExistence type="predicted"/>
<feature type="domain" description="DUF7821" evidence="2">
    <location>
        <begin position="26"/>
        <end position="201"/>
    </location>
</feature>
<name>A0ABQ1U365_9FLAO</name>
<dbReference type="InterPro" id="IPR056723">
    <property type="entry name" value="DUF7821"/>
</dbReference>
<evidence type="ECO:0000313" key="3">
    <source>
        <dbReference type="EMBL" id="GGF08629.1"/>
    </source>
</evidence>
<dbReference type="Proteomes" id="UP000655016">
    <property type="component" value="Unassembled WGS sequence"/>
</dbReference>